<dbReference type="PANTHER" id="PTHR42988">
    <property type="entry name" value="PHOSPHOHYDROLASE"/>
    <property type="match status" value="1"/>
</dbReference>
<evidence type="ECO:0000259" key="5">
    <source>
        <dbReference type="Pfam" id="PF00149"/>
    </source>
</evidence>
<organism evidence="6 7">
    <name type="scientific">Candidatus Mcinerneyibacterium aminivorans</name>
    <dbReference type="NCBI Taxonomy" id="2703815"/>
    <lineage>
        <taxon>Bacteria</taxon>
        <taxon>Candidatus Macinerneyibacteriota</taxon>
        <taxon>Candidatus Mcinerneyibacteria</taxon>
        <taxon>Candidatus Mcinerneyibacteriales</taxon>
        <taxon>Candidatus Mcinerneyibacteriaceae</taxon>
        <taxon>Candidatus Mcinerneyibacterium</taxon>
    </lineage>
</organism>
<dbReference type="InterPro" id="IPR004843">
    <property type="entry name" value="Calcineurin-like_PHP"/>
</dbReference>
<protein>
    <recommendedName>
        <fullName evidence="5">Calcineurin-like phosphoesterase domain-containing protein</fullName>
    </recommendedName>
</protein>
<dbReference type="Proteomes" id="UP000324143">
    <property type="component" value="Unassembled WGS sequence"/>
</dbReference>
<evidence type="ECO:0000256" key="3">
    <source>
        <dbReference type="ARBA" id="ARBA00023004"/>
    </source>
</evidence>
<keyword evidence="2" id="KW-0378">Hydrolase</keyword>
<gene>
    <name evidence="6" type="ORF">FXF47_09620</name>
</gene>
<dbReference type="PANTHER" id="PTHR42988:SF2">
    <property type="entry name" value="CYCLIC NUCLEOTIDE PHOSPHODIESTERASE CBUA0032-RELATED"/>
    <property type="match status" value="1"/>
</dbReference>
<dbReference type="AlphaFoldDB" id="A0A5D0MES8"/>
<dbReference type="EMBL" id="VSIX01000139">
    <property type="protein sequence ID" value="TYB30385.1"/>
    <property type="molecule type" value="Genomic_DNA"/>
</dbReference>
<keyword evidence="7" id="KW-1185">Reference proteome</keyword>
<reference evidence="6" key="1">
    <citation type="submission" date="2019-08" db="EMBL/GenBank/DDBJ databases">
        <title>Genomic characterization of a novel candidate phylum (ARYD3) from a high temperature, high salinity tertiary oil reservoir in north central Oklahoma, USA.</title>
        <authorList>
            <person name="Youssef N.H."/>
            <person name="Yadav A."/>
            <person name="Elshahed M.S."/>
        </authorList>
    </citation>
    <scope>NUCLEOTIDE SEQUENCE [LARGE SCALE GENOMIC DNA]</scope>
    <source>
        <strain evidence="6">ARYD3</strain>
    </source>
</reference>
<dbReference type="GO" id="GO:0016787">
    <property type="term" value="F:hydrolase activity"/>
    <property type="evidence" value="ECO:0007669"/>
    <property type="project" value="UniProtKB-KW"/>
</dbReference>
<proteinExistence type="inferred from homology"/>
<dbReference type="SUPFAM" id="SSF56300">
    <property type="entry name" value="Metallo-dependent phosphatases"/>
    <property type="match status" value="1"/>
</dbReference>
<dbReference type="GO" id="GO:0046872">
    <property type="term" value="F:metal ion binding"/>
    <property type="evidence" value="ECO:0007669"/>
    <property type="project" value="UniProtKB-KW"/>
</dbReference>
<comment type="caution">
    <text evidence="6">The sequence shown here is derived from an EMBL/GenBank/DDBJ whole genome shotgun (WGS) entry which is preliminary data.</text>
</comment>
<evidence type="ECO:0000256" key="2">
    <source>
        <dbReference type="ARBA" id="ARBA00022801"/>
    </source>
</evidence>
<accession>A0A5D0MES8</accession>
<evidence type="ECO:0000313" key="7">
    <source>
        <dbReference type="Proteomes" id="UP000324143"/>
    </source>
</evidence>
<keyword evidence="1" id="KW-0479">Metal-binding</keyword>
<feature type="domain" description="Calcineurin-like phosphoesterase" evidence="5">
    <location>
        <begin position="1"/>
        <end position="188"/>
    </location>
</feature>
<name>A0A5D0MES8_9BACT</name>
<evidence type="ECO:0000313" key="6">
    <source>
        <dbReference type="EMBL" id="TYB30385.1"/>
    </source>
</evidence>
<evidence type="ECO:0000256" key="1">
    <source>
        <dbReference type="ARBA" id="ARBA00022723"/>
    </source>
</evidence>
<evidence type="ECO:0000256" key="4">
    <source>
        <dbReference type="ARBA" id="ARBA00025742"/>
    </source>
</evidence>
<keyword evidence="3" id="KW-0408">Iron</keyword>
<dbReference type="Pfam" id="PF00149">
    <property type="entry name" value="Metallophos"/>
    <property type="match status" value="1"/>
</dbReference>
<comment type="similarity">
    <text evidence="4">Belongs to the cyclic nucleotide phosphodiesterase class-III family.</text>
</comment>
<dbReference type="Gene3D" id="3.60.21.10">
    <property type="match status" value="1"/>
</dbReference>
<dbReference type="InterPro" id="IPR050884">
    <property type="entry name" value="CNP_phosphodiesterase-III"/>
</dbReference>
<dbReference type="InterPro" id="IPR029052">
    <property type="entry name" value="Metallo-depent_PP-like"/>
</dbReference>
<sequence>MKIFQISDIHIGNINQKTHGVDTRKNFLKVLEYSKDIKFDRYLISGDLAFREPSKNIYKWIKTRLDRFEHRYHIIPGNHDDSKLLSEVFNVETINSKEIFYHEVYKYYLLIFLDTSNSRISSKQLKRIKELANIYTDKKIVLFMHHPPVKTGCKYMDIKYQLLNQNDFWKEIKEIQNISQIFSGHQHCDKEISINKINVYVAPSTFFQINCDLEYFEVASYNIGYRIINIAKNSITSYVNYLSSGEK</sequence>